<evidence type="ECO:0000256" key="4">
    <source>
        <dbReference type="ARBA" id="ARBA00023136"/>
    </source>
</evidence>
<evidence type="ECO:0000256" key="3">
    <source>
        <dbReference type="ARBA" id="ARBA00022989"/>
    </source>
</evidence>
<accession>A0A345C3H4</accession>
<dbReference type="EMBL" id="CP031092">
    <property type="protein sequence ID" value="AXF57755.1"/>
    <property type="molecule type" value="Genomic_DNA"/>
</dbReference>
<proteinExistence type="predicted"/>
<keyword evidence="2 6" id="KW-0812">Transmembrane</keyword>
<keyword evidence="3 6" id="KW-1133">Transmembrane helix</keyword>
<name>A0A345C3H4_9BACI</name>
<dbReference type="Proteomes" id="UP000252100">
    <property type="component" value="Chromosome"/>
</dbReference>
<dbReference type="PANTHER" id="PTHR41335">
    <property type="entry name" value="MEMBRANE PROTEIN-RELATED"/>
    <property type="match status" value="1"/>
</dbReference>
<dbReference type="GO" id="GO:0005886">
    <property type="term" value="C:plasma membrane"/>
    <property type="evidence" value="ECO:0007669"/>
    <property type="project" value="InterPro"/>
</dbReference>
<dbReference type="Pfam" id="PF06305">
    <property type="entry name" value="LapA_dom"/>
    <property type="match status" value="1"/>
</dbReference>
<dbReference type="AlphaFoldDB" id="A0A345C3H4"/>
<evidence type="ECO:0000313" key="9">
    <source>
        <dbReference type="Proteomes" id="UP000252100"/>
    </source>
</evidence>
<reference evidence="8 9" key="1">
    <citation type="journal article" date="2018" name="J. Microbiol.">
        <title>Salicibibacter kimchii gen. nov., sp. nov., a moderately halophilic and alkalitolerant bacterium in the family Bacillaceae, isolated from kimchi.</title>
        <authorList>
            <person name="Jang J.Y."/>
            <person name="Oh Y.J."/>
            <person name="Lim S.K."/>
            <person name="Park H.K."/>
            <person name="Lee C."/>
            <person name="Kim J.Y."/>
            <person name="Lee M.A."/>
            <person name="Choi H.J."/>
        </authorList>
    </citation>
    <scope>NUCLEOTIDE SEQUENCE [LARGE SCALE GENOMIC DNA]</scope>
    <source>
        <strain evidence="8 9">NKC1-1</strain>
    </source>
</reference>
<feature type="transmembrane region" description="Helical" evidence="6">
    <location>
        <begin position="7"/>
        <end position="35"/>
    </location>
</feature>
<organism evidence="8 9">
    <name type="scientific">Salicibibacter kimchii</name>
    <dbReference type="NCBI Taxonomy" id="2099786"/>
    <lineage>
        <taxon>Bacteria</taxon>
        <taxon>Bacillati</taxon>
        <taxon>Bacillota</taxon>
        <taxon>Bacilli</taxon>
        <taxon>Bacillales</taxon>
        <taxon>Bacillaceae</taxon>
        <taxon>Salicibibacter</taxon>
    </lineage>
</organism>
<feature type="region of interest" description="Disordered" evidence="5">
    <location>
        <begin position="76"/>
        <end position="104"/>
    </location>
</feature>
<evidence type="ECO:0000259" key="7">
    <source>
        <dbReference type="Pfam" id="PF06305"/>
    </source>
</evidence>
<dbReference type="InterPro" id="IPR010445">
    <property type="entry name" value="LapA_dom"/>
</dbReference>
<dbReference type="PANTHER" id="PTHR41335:SF1">
    <property type="entry name" value="MEMBRANE PROTEIN"/>
    <property type="match status" value="1"/>
</dbReference>
<keyword evidence="4 6" id="KW-0472">Membrane</keyword>
<keyword evidence="1" id="KW-1003">Cell membrane</keyword>
<evidence type="ECO:0000256" key="6">
    <source>
        <dbReference type="SAM" id="Phobius"/>
    </source>
</evidence>
<evidence type="ECO:0000313" key="8">
    <source>
        <dbReference type="EMBL" id="AXF57755.1"/>
    </source>
</evidence>
<evidence type="ECO:0000256" key="5">
    <source>
        <dbReference type="SAM" id="MobiDB-lite"/>
    </source>
</evidence>
<gene>
    <name evidence="8" type="ORF">DT065_18440</name>
</gene>
<dbReference type="RefSeq" id="WP_114375876.1">
    <property type="nucleotide sequence ID" value="NZ_CP031092.1"/>
</dbReference>
<evidence type="ECO:0000256" key="1">
    <source>
        <dbReference type="ARBA" id="ARBA00022475"/>
    </source>
</evidence>
<sequence>MRGQWTLIMGLVAALLISIFAVINVESVAVNFLFVTTQIPLILIILGSVLMGGLAVGGVGMLKVYRLQQEVRRLKRDNAEGRQANDHPEPAQESKKKDKRNAKE</sequence>
<feature type="transmembrane region" description="Helical" evidence="6">
    <location>
        <begin position="41"/>
        <end position="65"/>
    </location>
</feature>
<keyword evidence="9" id="KW-1185">Reference proteome</keyword>
<feature type="domain" description="Lipopolysaccharide assembly protein A" evidence="7">
    <location>
        <begin position="24"/>
        <end position="80"/>
    </location>
</feature>
<dbReference type="KEGG" id="rue:DT065_18440"/>
<dbReference type="OrthoDB" id="2990728at2"/>
<protein>
    <submittedName>
        <fullName evidence="8">DUF1049 domain-containing protein</fullName>
    </submittedName>
</protein>
<evidence type="ECO:0000256" key="2">
    <source>
        <dbReference type="ARBA" id="ARBA00022692"/>
    </source>
</evidence>